<evidence type="ECO:0000256" key="4">
    <source>
        <dbReference type="ARBA" id="ARBA00022801"/>
    </source>
</evidence>
<dbReference type="EMBL" id="CAXKWB010006989">
    <property type="protein sequence ID" value="CAL4085366.1"/>
    <property type="molecule type" value="Genomic_DNA"/>
</dbReference>
<evidence type="ECO:0000256" key="5">
    <source>
        <dbReference type="ARBA" id="ARBA00037900"/>
    </source>
</evidence>
<dbReference type="EC" id="3.5.1.19" evidence="6"/>
<dbReference type="GO" id="GO:0019363">
    <property type="term" value="P:pyridine nucleotide biosynthetic process"/>
    <property type="evidence" value="ECO:0007669"/>
    <property type="project" value="UniProtKB-KW"/>
</dbReference>
<keyword evidence="2" id="KW-0662">Pyridine nucleotide biosynthesis</keyword>
<comment type="pathway">
    <text evidence="5">Cofactor biosynthesis; nicotinate biosynthesis; nicotinate from nicotinamide: step 1/1.</text>
</comment>
<evidence type="ECO:0000256" key="6">
    <source>
        <dbReference type="ARBA" id="ARBA00039017"/>
    </source>
</evidence>
<evidence type="ECO:0000256" key="7">
    <source>
        <dbReference type="ARBA" id="ARBA00043224"/>
    </source>
</evidence>
<comment type="similarity">
    <text evidence="1">Belongs to the isochorismatase family.</text>
</comment>
<protein>
    <recommendedName>
        <fullName evidence="6">nicotinamidase</fullName>
        <ecNumber evidence="6">3.5.1.19</ecNumber>
    </recommendedName>
    <alternativeName>
        <fullName evidence="7">Nicotinamide deamidase</fullName>
    </alternativeName>
</protein>
<dbReference type="Gene3D" id="3.40.50.850">
    <property type="entry name" value="Isochorismatase-like"/>
    <property type="match status" value="1"/>
</dbReference>
<proteinExistence type="inferred from homology"/>
<evidence type="ECO:0000313" key="10">
    <source>
        <dbReference type="Proteomes" id="UP001497623"/>
    </source>
</evidence>
<accession>A0AAV2QKE3</accession>
<reference evidence="9 10" key="1">
    <citation type="submission" date="2024-05" db="EMBL/GenBank/DDBJ databases">
        <authorList>
            <person name="Wallberg A."/>
        </authorList>
    </citation>
    <scope>NUCLEOTIDE SEQUENCE [LARGE SCALE GENOMIC DNA]</scope>
</reference>
<dbReference type="Proteomes" id="UP001497623">
    <property type="component" value="Unassembled WGS sequence"/>
</dbReference>
<keyword evidence="10" id="KW-1185">Reference proteome</keyword>
<dbReference type="Pfam" id="PF00857">
    <property type="entry name" value="Isochorismatase"/>
    <property type="match status" value="1"/>
</dbReference>
<dbReference type="InterPro" id="IPR052347">
    <property type="entry name" value="Isochorismatase_Nicotinamidase"/>
</dbReference>
<dbReference type="AlphaFoldDB" id="A0AAV2QKE3"/>
<dbReference type="GO" id="GO:0008936">
    <property type="term" value="F:nicotinamidase activity"/>
    <property type="evidence" value="ECO:0007669"/>
    <property type="project" value="UniProtKB-EC"/>
</dbReference>
<name>A0AAV2QKE3_MEGNR</name>
<dbReference type="InterPro" id="IPR000868">
    <property type="entry name" value="Isochorismatase-like_dom"/>
</dbReference>
<dbReference type="InterPro" id="IPR036380">
    <property type="entry name" value="Isochorismatase-like_sf"/>
</dbReference>
<keyword evidence="3" id="KW-0479">Metal-binding</keyword>
<dbReference type="PANTHER" id="PTHR11080">
    <property type="entry name" value="PYRAZINAMIDASE/NICOTINAMIDASE"/>
    <property type="match status" value="1"/>
</dbReference>
<evidence type="ECO:0000259" key="8">
    <source>
        <dbReference type="Pfam" id="PF00857"/>
    </source>
</evidence>
<evidence type="ECO:0000313" key="9">
    <source>
        <dbReference type="EMBL" id="CAL4085366.1"/>
    </source>
</evidence>
<evidence type="ECO:0000256" key="3">
    <source>
        <dbReference type="ARBA" id="ARBA00022723"/>
    </source>
</evidence>
<feature type="non-terminal residue" evidence="9">
    <location>
        <position position="1"/>
    </location>
</feature>
<evidence type="ECO:0000256" key="1">
    <source>
        <dbReference type="ARBA" id="ARBA00006336"/>
    </source>
</evidence>
<comment type="caution">
    <text evidence="9">The sequence shown here is derived from an EMBL/GenBank/DDBJ whole genome shotgun (WGS) entry which is preliminary data.</text>
</comment>
<sequence length="195" mass="21688">LPIPPTRSLQNPKISLTQIKVVDAKGGDKVVFNINGDGKKTEMQLWPRHCVQNTWGAQLHKDLKILDNQNIVYKGTNPHIDAFSAFWDNEKIYNTDLKEMLVKKGITDVYVCGICTDVCVGATANDSLEEGYRTILIESCSRGISEDNIQATKKNITNKNGIVIQSKQVKNLVSGSDRPSCLAIKRAMEISKIEK</sequence>
<gene>
    <name evidence="9" type="ORF">MNOR_LOCUS12660</name>
</gene>
<feature type="domain" description="Isochorismatase-like" evidence="8">
    <location>
        <begin position="36"/>
        <end position="167"/>
    </location>
</feature>
<dbReference type="GO" id="GO:0046872">
    <property type="term" value="F:metal ion binding"/>
    <property type="evidence" value="ECO:0007669"/>
    <property type="project" value="UniProtKB-KW"/>
</dbReference>
<keyword evidence="4" id="KW-0378">Hydrolase</keyword>
<evidence type="ECO:0000256" key="2">
    <source>
        <dbReference type="ARBA" id="ARBA00022642"/>
    </source>
</evidence>
<dbReference type="PANTHER" id="PTHR11080:SF2">
    <property type="entry name" value="LD05707P"/>
    <property type="match status" value="1"/>
</dbReference>
<dbReference type="SUPFAM" id="SSF52499">
    <property type="entry name" value="Isochorismatase-like hydrolases"/>
    <property type="match status" value="1"/>
</dbReference>
<organism evidence="9 10">
    <name type="scientific">Meganyctiphanes norvegica</name>
    <name type="common">Northern krill</name>
    <name type="synonym">Thysanopoda norvegica</name>
    <dbReference type="NCBI Taxonomy" id="48144"/>
    <lineage>
        <taxon>Eukaryota</taxon>
        <taxon>Metazoa</taxon>
        <taxon>Ecdysozoa</taxon>
        <taxon>Arthropoda</taxon>
        <taxon>Crustacea</taxon>
        <taxon>Multicrustacea</taxon>
        <taxon>Malacostraca</taxon>
        <taxon>Eumalacostraca</taxon>
        <taxon>Eucarida</taxon>
        <taxon>Euphausiacea</taxon>
        <taxon>Euphausiidae</taxon>
        <taxon>Meganyctiphanes</taxon>
    </lineage>
</organism>